<feature type="transmembrane region" description="Helical" evidence="2">
    <location>
        <begin position="447"/>
        <end position="467"/>
    </location>
</feature>
<keyword evidence="5" id="KW-1185">Reference proteome</keyword>
<feature type="transmembrane region" description="Helical" evidence="2">
    <location>
        <begin position="382"/>
        <end position="401"/>
    </location>
</feature>
<keyword evidence="2" id="KW-0472">Membrane</keyword>
<evidence type="ECO:0000256" key="2">
    <source>
        <dbReference type="SAM" id="Phobius"/>
    </source>
</evidence>
<feature type="chain" id="PRO_5032673299" evidence="3">
    <location>
        <begin position="18"/>
        <end position="1177"/>
    </location>
</feature>
<dbReference type="AlphaFoldDB" id="A0A835Z1Q8"/>
<protein>
    <submittedName>
        <fullName evidence="4">Uncharacterized protein</fullName>
    </submittedName>
</protein>
<feature type="compositionally biased region" description="Pro residues" evidence="1">
    <location>
        <begin position="966"/>
        <end position="982"/>
    </location>
</feature>
<feature type="region of interest" description="Disordered" evidence="1">
    <location>
        <begin position="1094"/>
        <end position="1140"/>
    </location>
</feature>
<feature type="compositionally biased region" description="Low complexity" evidence="1">
    <location>
        <begin position="953"/>
        <end position="965"/>
    </location>
</feature>
<organism evidence="4 5">
    <name type="scientific">Tribonema minus</name>
    <dbReference type="NCBI Taxonomy" id="303371"/>
    <lineage>
        <taxon>Eukaryota</taxon>
        <taxon>Sar</taxon>
        <taxon>Stramenopiles</taxon>
        <taxon>Ochrophyta</taxon>
        <taxon>PX clade</taxon>
        <taxon>Xanthophyceae</taxon>
        <taxon>Tribonematales</taxon>
        <taxon>Tribonemataceae</taxon>
        <taxon>Tribonema</taxon>
    </lineage>
</organism>
<name>A0A835Z1Q8_9STRA</name>
<feature type="region of interest" description="Disordered" evidence="1">
    <location>
        <begin position="721"/>
        <end position="825"/>
    </location>
</feature>
<gene>
    <name evidence="4" type="ORF">JKP88DRAFT_261181</name>
</gene>
<feature type="region of interest" description="Disordered" evidence="1">
    <location>
        <begin position="889"/>
        <end position="1079"/>
    </location>
</feature>
<feature type="compositionally biased region" description="Gly residues" evidence="1">
    <location>
        <begin position="1048"/>
        <end position="1062"/>
    </location>
</feature>
<sequence>MLRWVWWWCLCLAPAAALDLLDQQALFTHLLRATASPPPSPCRQATNAAVASVQAQLAHVRDGLDAAAGRYKLPWVRHPDRRREEHEAPLPAGPKLRFGEVARIGDGVLYFTGVYLVGEVIMVFTAHVHVVTSRGLQVPLPVETHLICDMCCRILSKRSAPARSGDMQLETESGAWRVASGVARLRPARRLVLKLRYRDGDSRRAREAAAAARLRPCALCAAQVAEDGMLMAMDGRRLLLNCPVADMPHMHQAGSAPPALAISAFGQITRSGGACRWLAVPGTGAAASAPSTALQLLPPQELSQQQGLQQLPQHALSPPPLPLPPLQDPQQHWRLHLLLRQQQQQAAAAAAASAAGRQMIVSSGLSTATVLYHHSHRREGDIAVAAAVTVAVAALAAPAAVAELAAAAPVLLVAMAVVSALVAAAAAAPTAVAVAAAVLLTAAILYWRFSLATAAAAAVAAAAVAAAMKLLPSVAAATSTAAATPQVVAAAAVGLVAAAAAAPAATAAVVVAAAFAATLLQWRRCHARAAAAAAAAESAAAAAESAAAARRAAEQLVHDGAADLAFFKEHLGDTYNNLRAGWEFRAGAVLERCCGLRRGGDALAEWFDVSAAAAVCGVAALLAPPARYVAAVQVAREDVSGAVAEQLVNEYERCATRQLSADMLVMVQVVDAIARLAQHAGALERHWSHYRKAAEEGPADRAALLEGILLRTVVKQVSVPLPAPPSGGASRARQHLSAPLPPLHETDDPLYPDSRSNSDCSLMAPPPQQQHAPPPSPQQLPLVPPQEHLAAPLPPPQPPQQRLAPPQLPPQLPPRRQPLPAPPAAQVACSAAAAVPRMVDELAFEHQPDSPAHAAPPTCFFAAVTSPTTASDSSSDGGGVAAPIADAMVGASPKRSPVRAALRRVLSPKVASAQRARDAGAERESSPRGISPTRALLKSTSPKRVSPVRHHTVPVSPKPVSAQPVSPKPASPKPVSPKPVSPMPVRSRHVSPRFDGVSDGCGDGAGRRSDGGSGADASRTPYGGRSRSVHGSSTDGRSTRSVSTVSDGGSGGGSAGSTGGDAAGAAHEDGTSRFSRRLSAAVSGAAAAFRAAVAMSGDDSGTEVAQRGRARTSEHGGGDGGGGAARRGLSRRRRGAQSTSAAAAAAAAAVAQSFWETEDAEADVLEAMAKAEAHGAE</sequence>
<feature type="compositionally biased region" description="Basic and acidic residues" evidence="1">
    <location>
        <begin position="915"/>
        <end position="926"/>
    </location>
</feature>
<evidence type="ECO:0000256" key="3">
    <source>
        <dbReference type="SAM" id="SignalP"/>
    </source>
</evidence>
<feature type="compositionally biased region" description="Pro residues" evidence="1">
    <location>
        <begin position="764"/>
        <end position="784"/>
    </location>
</feature>
<dbReference type="Proteomes" id="UP000664859">
    <property type="component" value="Unassembled WGS sequence"/>
</dbReference>
<keyword evidence="3" id="KW-0732">Signal</keyword>
<keyword evidence="2" id="KW-0812">Transmembrane</keyword>
<feature type="transmembrane region" description="Helical" evidence="2">
    <location>
        <begin position="487"/>
        <end position="520"/>
    </location>
</feature>
<feature type="transmembrane region" description="Helical" evidence="2">
    <location>
        <begin position="407"/>
        <end position="440"/>
    </location>
</feature>
<accession>A0A835Z1Q8</accession>
<feature type="compositionally biased region" description="Pro residues" evidence="1">
    <location>
        <begin position="806"/>
        <end position="823"/>
    </location>
</feature>
<dbReference type="EMBL" id="JAFCMP010000334">
    <property type="protein sequence ID" value="KAG5181369.1"/>
    <property type="molecule type" value="Genomic_DNA"/>
</dbReference>
<keyword evidence="2" id="KW-1133">Transmembrane helix</keyword>
<proteinExistence type="predicted"/>
<feature type="compositionally biased region" description="Pro residues" evidence="1">
    <location>
        <begin position="317"/>
        <end position="327"/>
    </location>
</feature>
<feature type="signal peptide" evidence="3">
    <location>
        <begin position="1"/>
        <end position="17"/>
    </location>
</feature>
<feature type="compositionally biased region" description="Low complexity" evidence="1">
    <location>
        <begin position="302"/>
        <end position="316"/>
    </location>
</feature>
<evidence type="ECO:0000256" key="1">
    <source>
        <dbReference type="SAM" id="MobiDB-lite"/>
    </source>
</evidence>
<feature type="compositionally biased region" description="Low complexity" evidence="1">
    <location>
        <begin position="1031"/>
        <end position="1047"/>
    </location>
</feature>
<feature type="region of interest" description="Disordered" evidence="1">
    <location>
        <begin position="302"/>
        <end position="327"/>
    </location>
</feature>
<reference evidence="4" key="1">
    <citation type="submission" date="2021-02" db="EMBL/GenBank/DDBJ databases">
        <title>First Annotated Genome of the Yellow-green Alga Tribonema minus.</title>
        <authorList>
            <person name="Mahan K.M."/>
        </authorList>
    </citation>
    <scope>NUCLEOTIDE SEQUENCE</scope>
    <source>
        <strain evidence="4">UTEX B ZZ1240</strain>
    </source>
</reference>
<comment type="caution">
    <text evidence="4">The sequence shown here is derived from an EMBL/GenBank/DDBJ whole genome shotgun (WGS) entry which is preliminary data.</text>
</comment>
<evidence type="ECO:0000313" key="4">
    <source>
        <dbReference type="EMBL" id="KAG5181369.1"/>
    </source>
</evidence>
<evidence type="ECO:0000313" key="5">
    <source>
        <dbReference type="Proteomes" id="UP000664859"/>
    </source>
</evidence>